<dbReference type="AlphaFoldDB" id="F0RRI0"/>
<keyword evidence="2" id="KW-1003">Cell membrane</keyword>
<keyword evidence="8" id="KW-0472">Membrane</keyword>
<dbReference type="InterPro" id="IPR003593">
    <property type="entry name" value="AAA+_ATPase"/>
</dbReference>
<dbReference type="KEGG" id="sbu:SpiBuddy_2418"/>
<evidence type="ECO:0000313" key="11">
    <source>
        <dbReference type="Proteomes" id="UP000008466"/>
    </source>
</evidence>
<dbReference type="Pfam" id="PF00005">
    <property type="entry name" value="ABC_tran"/>
    <property type="match status" value="2"/>
</dbReference>
<evidence type="ECO:0000256" key="8">
    <source>
        <dbReference type="ARBA" id="ARBA00023136"/>
    </source>
</evidence>
<evidence type="ECO:0000256" key="4">
    <source>
        <dbReference type="ARBA" id="ARBA00022737"/>
    </source>
</evidence>
<dbReference type="InterPro" id="IPR003439">
    <property type="entry name" value="ABC_transporter-like_ATP-bd"/>
</dbReference>
<evidence type="ECO:0000313" key="10">
    <source>
        <dbReference type="EMBL" id="ADY14232.1"/>
    </source>
</evidence>
<keyword evidence="3" id="KW-0762">Sugar transport</keyword>
<protein>
    <submittedName>
        <fullName evidence="10">Monosaccharide-transporting ATPase</fullName>
        <ecNumber evidence="10">3.6.3.17</ecNumber>
    </submittedName>
</protein>
<dbReference type="CDD" id="cd03215">
    <property type="entry name" value="ABC_Carb_Monos_II"/>
    <property type="match status" value="1"/>
</dbReference>
<evidence type="ECO:0000256" key="2">
    <source>
        <dbReference type="ARBA" id="ARBA00022475"/>
    </source>
</evidence>
<evidence type="ECO:0000256" key="6">
    <source>
        <dbReference type="ARBA" id="ARBA00022840"/>
    </source>
</evidence>
<dbReference type="SUPFAM" id="SSF52540">
    <property type="entry name" value="P-loop containing nucleoside triphosphate hydrolases"/>
    <property type="match status" value="2"/>
</dbReference>
<dbReference type="InterPro" id="IPR050107">
    <property type="entry name" value="ABC_carbohydrate_import_ATPase"/>
</dbReference>
<dbReference type="EC" id="3.6.3.17" evidence="10"/>
<keyword evidence="10" id="KW-0378">Hydrolase</keyword>
<dbReference type="Proteomes" id="UP000008466">
    <property type="component" value="Chromosome"/>
</dbReference>
<dbReference type="RefSeq" id="WP_013608078.1">
    <property type="nucleotide sequence ID" value="NC_015152.1"/>
</dbReference>
<evidence type="ECO:0000259" key="9">
    <source>
        <dbReference type="PROSITE" id="PS50893"/>
    </source>
</evidence>
<dbReference type="eggNOG" id="COG1129">
    <property type="taxonomic scope" value="Bacteria"/>
</dbReference>
<dbReference type="PROSITE" id="PS00211">
    <property type="entry name" value="ABC_TRANSPORTER_1"/>
    <property type="match status" value="1"/>
</dbReference>
<dbReference type="SMART" id="SM00382">
    <property type="entry name" value="AAA"/>
    <property type="match status" value="2"/>
</dbReference>
<dbReference type="PROSITE" id="PS50893">
    <property type="entry name" value="ABC_TRANSPORTER_2"/>
    <property type="match status" value="2"/>
</dbReference>
<keyword evidence="5" id="KW-0547">Nucleotide-binding</keyword>
<dbReference type="PANTHER" id="PTHR43790:SF1">
    <property type="entry name" value="XYLOSE IMPORT ATP-BINDING PROTEIN XYLG"/>
    <property type="match status" value="1"/>
</dbReference>
<reference evidence="11" key="1">
    <citation type="submission" date="2011-02" db="EMBL/GenBank/DDBJ databases">
        <title>Complete sequence of Spirochaeta sp. Buddy.</title>
        <authorList>
            <person name="Lucas S."/>
            <person name="Copeland A."/>
            <person name="Lapidus A."/>
            <person name="Cheng J.-F."/>
            <person name="Goodwin L."/>
            <person name="Pitluck S."/>
            <person name="Zeytun A."/>
            <person name="Detter J.C."/>
            <person name="Han C."/>
            <person name="Tapia R."/>
            <person name="Land M."/>
            <person name="Hauser L."/>
            <person name="Kyrpides N."/>
            <person name="Ivanova N."/>
            <person name="Mikhailova N."/>
            <person name="Pagani I."/>
            <person name="Ritalahti K.M."/>
            <person name="Loeffler F.E."/>
            <person name="Woyke T."/>
        </authorList>
    </citation>
    <scope>NUCLEOTIDE SEQUENCE [LARGE SCALE GENOMIC DNA]</scope>
    <source>
        <strain evidence="11">ATCC BAA-1886 / DSM 22777 / Buddy</strain>
    </source>
</reference>
<evidence type="ECO:0000256" key="7">
    <source>
        <dbReference type="ARBA" id="ARBA00022967"/>
    </source>
</evidence>
<keyword evidence="6" id="KW-0067">ATP-binding</keyword>
<dbReference type="STRING" id="158189.SpiBuddy_2418"/>
<dbReference type="EMBL" id="CP002541">
    <property type="protein sequence ID" value="ADY14232.1"/>
    <property type="molecule type" value="Genomic_DNA"/>
</dbReference>
<name>F0RRI0_SPHGB</name>
<dbReference type="CDD" id="cd03216">
    <property type="entry name" value="ABC_Carb_Monos_I"/>
    <property type="match status" value="1"/>
</dbReference>
<keyword evidence="4" id="KW-0677">Repeat</keyword>
<dbReference type="Gene3D" id="3.40.50.300">
    <property type="entry name" value="P-loop containing nucleotide triphosphate hydrolases"/>
    <property type="match status" value="2"/>
</dbReference>
<dbReference type="InterPro" id="IPR017871">
    <property type="entry name" value="ABC_transporter-like_CS"/>
</dbReference>
<keyword evidence="1" id="KW-0813">Transport</keyword>
<dbReference type="GO" id="GO:0016887">
    <property type="term" value="F:ATP hydrolysis activity"/>
    <property type="evidence" value="ECO:0007669"/>
    <property type="project" value="InterPro"/>
</dbReference>
<dbReference type="GO" id="GO:0005524">
    <property type="term" value="F:ATP binding"/>
    <property type="evidence" value="ECO:0007669"/>
    <property type="project" value="UniProtKB-KW"/>
</dbReference>
<evidence type="ECO:0000256" key="1">
    <source>
        <dbReference type="ARBA" id="ARBA00022448"/>
    </source>
</evidence>
<evidence type="ECO:0000256" key="5">
    <source>
        <dbReference type="ARBA" id="ARBA00022741"/>
    </source>
</evidence>
<sequence>MDFIAIENCSKAFGGVKALKGISFSVKQGEIHGLVGENGSGKSTLINILAGSLSADTGKIAIDGEPMASYGPLSGMQYGISVIYQDFSLFPNLTVLENVCLSNQIKDKKAFFSIKKHSDEVKSLLDQLDANISLSDIVGEIPVAKQQMVAIARALNNNPKLLIFDEPTTALTREEINNLFKIIGMLKSKGISIIFISHKIDEIMEICDVVTILRDGEVIDIKQISDVSIAEIEKLMVGASSVYTKHVDDSLISSDSYMLKVKGLSKINNFLDISFDLKKGEIIGFTGLLGSGRTEIATALFGIAPADSGEIEIDGQGVSIRSVQDAVTHGIAYVPENRLTQGLVMDYSQRDNIILPTISKFTRKGLLDEVRMTETANHWIDEVKVKTDDVFKEVKTLSGGNQQKIVLAKWLEMNPKVLILDGPTVGVDVGAKASIFKTIHEMVEKYEMSVILISDEIRELTANCNRVLVMQNGRLCRILDKPEEIDDDYIKGILDEQKRAI</sequence>
<feature type="domain" description="ABC transporter" evidence="9">
    <location>
        <begin position="4"/>
        <end position="240"/>
    </location>
</feature>
<dbReference type="HOGENOM" id="CLU_000604_92_3_12"/>
<keyword evidence="7" id="KW-1278">Translocase</keyword>
<feature type="domain" description="ABC transporter" evidence="9">
    <location>
        <begin position="252"/>
        <end position="497"/>
    </location>
</feature>
<dbReference type="PANTHER" id="PTHR43790">
    <property type="entry name" value="CARBOHYDRATE TRANSPORT ATP-BINDING PROTEIN MG119-RELATED"/>
    <property type="match status" value="1"/>
</dbReference>
<dbReference type="InterPro" id="IPR027417">
    <property type="entry name" value="P-loop_NTPase"/>
</dbReference>
<gene>
    <name evidence="10" type="ordered locus">SpiBuddy_2418</name>
</gene>
<dbReference type="OrthoDB" id="304830at2"/>
<accession>F0RRI0</accession>
<keyword evidence="11" id="KW-1185">Reference proteome</keyword>
<organism evidence="10 11">
    <name type="scientific">Sphaerochaeta globosa (strain ATCC BAA-1886 / DSM 22777 / Buddy)</name>
    <name type="common">Spirochaeta sp. (strain Buddy)</name>
    <dbReference type="NCBI Taxonomy" id="158189"/>
    <lineage>
        <taxon>Bacteria</taxon>
        <taxon>Pseudomonadati</taxon>
        <taxon>Spirochaetota</taxon>
        <taxon>Spirochaetia</taxon>
        <taxon>Spirochaetales</taxon>
        <taxon>Sphaerochaetaceae</taxon>
        <taxon>Sphaerochaeta</taxon>
    </lineage>
</organism>
<evidence type="ECO:0000256" key="3">
    <source>
        <dbReference type="ARBA" id="ARBA00022597"/>
    </source>
</evidence>
<proteinExistence type="predicted"/>